<evidence type="ECO:0000259" key="6">
    <source>
        <dbReference type="PROSITE" id="PS50178"/>
    </source>
</evidence>
<dbReference type="InterPro" id="IPR013083">
    <property type="entry name" value="Znf_RING/FYVE/PHD"/>
</dbReference>
<feature type="compositionally biased region" description="Low complexity" evidence="5">
    <location>
        <begin position="265"/>
        <end position="289"/>
    </location>
</feature>
<name>A0A3N2PN62_SODAK</name>
<accession>A0A3N2PN62</accession>
<dbReference type="SMART" id="SM00064">
    <property type="entry name" value="FYVE"/>
    <property type="match status" value="1"/>
</dbReference>
<keyword evidence="3" id="KW-0862">Zinc</keyword>
<dbReference type="RefSeq" id="XP_028463670.1">
    <property type="nucleotide sequence ID" value="XM_028609526.1"/>
</dbReference>
<evidence type="ECO:0000313" key="8">
    <source>
        <dbReference type="Proteomes" id="UP000272025"/>
    </source>
</evidence>
<dbReference type="Proteomes" id="UP000272025">
    <property type="component" value="Unassembled WGS sequence"/>
</dbReference>
<evidence type="ECO:0000256" key="2">
    <source>
        <dbReference type="ARBA" id="ARBA00022771"/>
    </source>
</evidence>
<dbReference type="PANTHER" id="PTHR39490">
    <property type="entry name" value="ARRESTIN DOMAIN-CONTAINING PROTEIN D"/>
    <property type="match status" value="1"/>
</dbReference>
<dbReference type="GeneID" id="39578004"/>
<gene>
    <name evidence="7" type="ORF">SODALDRAFT_320358</name>
</gene>
<reference evidence="7 8" key="1">
    <citation type="journal article" date="2018" name="Mol. Ecol.">
        <title>The obligate alkalophilic soda-lake fungus Sodiomyces alkalinus has shifted to a protein diet.</title>
        <authorList>
            <person name="Grum-Grzhimaylo A.A."/>
            <person name="Falkoski D.L."/>
            <person name="van den Heuvel J."/>
            <person name="Valero-Jimenez C.A."/>
            <person name="Min B."/>
            <person name="Choi I.G."/>
            <person name="Lipzen A."/>
            <person name="Daum C.G."/>
            <person name="Aanen D.K."/>
            <person name="Tsang A."/>
            <person name="Henrissat B."/>
            <person name="Bilanenko E.N."/>
            <person name="de Vries R.P."/>
            <person name="van Kan J.A.L."/>
            <person name="Grigoriev I.V."/>
            <person name="Debets A.J.M."/>
        </authorList>
    </citation>
    <scope>NUCLEOTIDE SEQUENCE [LARGE SCALE GENOMIC DNA]</scope>
    <source>
        <strain evidence="7 8">F11</strain>
    </source>
</reference>
<organism evidence="7 8">
    <name type="scientific">Sodiomyces alkalinus (strain CBS 110278 / VKM F-3762 / F11)</name>
    <name type="common">Alkaliphilic filamentous fungus</name>
    <dbReference type="NCBI Taxonomy" id="1314773"/>
    <lineage>
        <taxon>Eukaryota</taxon>
        <taxon>Fungi</taxon>
        <taxon>Dikarya</taxon>
        <taxon>Ascomycota</taxon>
        <taxon>Pezizomycotina</taxon>
        <taxon>Sordariomycetes</taxon>
        <taxon>Hypocreomycetidae</taxon>
        <taxon>Glomerellales</taxon>
        <taxon>Plectosphaerellaceae</taxon>
        <taxon>Sodiomyces</taxon>
    </lineage>
</organism>
<evidence type="ECO:0000256" key="3">
    <source>
        <dbReference type="ARBA" id="ARBA00022833"/>
    </source>
</evidence>
<dbReference type="OrthoDB" id="10018316at2759"/>
<dbReference type="PROSITE" id="PS50178">
    <property type="entry name" value="ZF_FYVE"/>
    <property type="match status" value="1"/>
</dbReference>
<dbReference type="InterPro" id="IPR000306">
    <property type="entry name" value="Znf_FYVE"/>
</dbReference>
<dbReference type="Pfam" id="PF01363">
    <property type="entry name" value="FYVE"/>
    <property type="match status" value="1"/>
</dbReference>
<dbReference type="SUPFAM" id="SSF57903">
    <property type="entry name" value="FYVE/PHD zinc finger"/>
    <property type="match status" value="1"/>
</dbReference>
<dbReference type="STRING" id="1314773.A0A3N2PN62"/>
<feature type="region of interest" description="Disordered" evidence="5">
    <location>
        <begin position="1"/>
        <end position="113"/>
    </location>
</feature>
<proteinExistence type="predicted"/>
<dbReference type="AlphaFoldDB" id="A0A3N2PN62"/>
<evidence type="ECO:0000256" key="4">
    <source>
        <dbReference type="PROSITE-ProRule" id="PRU00091"/>
    </source>
</evidence>
<protein>
    <recommendedName>
        <fullName evidence="6">FYVE-type domain-containing protein</fullName>
    </recommendedName>
</protein>
<feature type="compositionally biased region" description="Polar residues" evidence="5">
    <location>
        <begin position="41"/>
        <end position="72"/>
    </location>
</feature>
<dbReference type="InterPro" id="IPR052113">
    <property type="entry name" value="FYVE-type_Zinc_Finger"/>
</dbReference>
<keyword evidence="8" id="KW-1185">Reference proteome</keyword>
<evidence type="ECO:0000256" key="5">
    <source>
        <dbReference type="SAM" id="MobiDB-lite"/>
    </source>
</evidence>
<feature type="domain" description="FYVE-type" evidence="6">
    <location>
        <begin position="182"/>
        <end position="237"/>
    </location>
</feature>
<evidence type="ECO:0000313" key="7">
    <source>
        <dbReference type="EMBL" id="ROT35864.1"/>
    </source>
</evidence>
<sequence length="311" mass="33898">MAADLIMPAPFHNQQAPPSHYFAPTHQAPQNHPYISHGRSHSYQIPPTSHSQQEQISPSSTSGHNSPTTPTGRFQGARQSRPLFMPAALRPTRFPSKLPRSLQNEGPADGPQLTLRRASNSFINIPGLGVFGSRLGRRATGDSNEELDADLDPSLYPQATGEPTRKHWKPDALSTICDDPTCKRAFNYFYRRHHCRKCGNIFCDPHSSYAIPLDQDCNYNPRASPSRSCAHCFSEFVAWKSRNNSQASSERGSSVDHSPVNGHISTAPSTAPTSPIATSSPMSAASSATLGHARAAEAAASVPRDWSWSTF</sequence>
<dbReference type="EMBL" id="ML119060">
    <property type="protein sequence ID" value="ROT35864.1"/>
    <property type="molecule type" value="Genomic_DNA"/>
</dbReference>
<keyword evidence="1" id="KW-0479">Metal-binding</keyword>
<dbReference type="PANTHER" id="PTHR39490:SF8">
    <property type="entry name" value="ZINC FINGER FYVE DOMAIN-CONTAINING PROTEIN 21"/>
    <property type="match status" value="1"/>
</dbReference>
<feature type="compositionally biased region" description="Polar residues" evidence="5">
    <location>
        <begin position="244"/>
        <end position="256"/>
    </location>
</feature>
<dbReference type="Gene3D" id="3.30.40.10">
    <property type="entry name" value="Zinc/RING finger domain, C3HC4 (zinc finger)"/>
    <property type="match status" value="1"/>
</dbReference>
<dbReference type="InterPro" id="IPR017455">
    <property type="entry name" value="Znf_FYVE-rel"/>
</dbReference>
<evidence type="ECO:0000256" key="1">
    <source>
        <dbReference type="ARBA" id="ARBA00022723"/>
    </source>
</evidence>
<feature type="region of interest" description="Disordered" evidence="5">
    <location>
        <begin position="244"/>
        <end position="311"/>
    </location>
</feature>
<dbReference type="CDD" id="cd15760">
    <property type="entry name" value="FYVE_scVPS27p_like"/>
    <property type="match status" value="1"/>
</dbReference>
<dbReference type="InterPro" id="IPR011011">
    <property type="entry name" value="Znf_FYVE_PHD"/>
</dbReference>
<keyword evidence="2 4" id="KW-0863">Zinc-finger</keyword>
<dbReference type="GO" id="GO:0008270">
    <property type="term" value="F:zinc ion binding"/>
    <property type="evidence" value="ECO:0007669"/>
    <property type="project" value="UniProtKB-KW"/>
</dbReference>